<comment type="caution">
    <text evidence="10">The sequence shown here is derived from an EMBL/GenBank/DDBJ whole genome shotgun (WGS) entry which is preliminary data.</text>
</comment>
<evidence type="ECO:0000256" key="6">
    <source>
        <dbReference type="ARBA" id="ARBA00023098"/>
    </source>
</evidence>
<keyword evidence="11" id="KW-1185">Reference proteome</keyword>
<name>A0ABT2WBH0_9BACI</name>
<keyword evidence="2" id="KW-0444">Lipid biosynthesis</keyword>
<feature type="domain" description="Acyl-ACP thioesterase-like C-terminal" evidence="9">
    <location>
        <begin position="167"/>
        <end position="229"/>
    </location>
</feature>
<sequence>MSTVKESIFRTKSHVDLRDVDFTRHLKLSSLFSYFQDVASLAADHLGYGIERLAKEFGVAWILLRIRVDIERMPKWDEEMTIETWPIEPNRVEFQRDFLVRDKNGNIIIRAVSVWVIMDLKERRLKRAETIGLQYPEKIKERAIDVRLGKLKGFGQLKEVYKKVIGYSDIDFNGHLNNSKYVDFIMDCFSIDEHKQNQIQSIEMHFINEALPGDTITIYKEHSNSNTGLFFIEGMNEMDNKTVFKALVHLSRKS</sequence>
<dbReference type="InterPro" id="IPR045023">
    <property type="entry name" value="FATA/B"/>
</dbReference>
<dbReference type="RefSeq" id="WP_173661508.1">
    <property type="nucleotide sequence ID" value="NZ_JAOUSE010000002.1"/>
</dbReference>
<keyword evidence="7" id="KW-0275">Fatty acid biosynthesis</keyword>
<evidence type="ECO:0000313" key="10">
    <source>
        <dbReference type="EMBL" id="MCU9593008.1"/>
    </source>
</evidence>
<keyword evidence="5" id="KW-0809">Transit peptide</keyword>
<evidence type="ECO:0000256" key="1">
    <source>
        <dbReference type="ARBA" id="ARBA00006500"/>
    </source>
</evidence>
<feature type="domain" description="Acyl-ACP thioesterase N-terminal hotdog" evidence="8">
    <location>
        <begin position="8"/>
        <end position="127"/>
    </location>
</feature>
<dbReference type="InterPro" id="IPR049427">
    <property type="entry name" value="Acyl-ACP_TE_C"/>
</dbReference>
<dbReference type="PANTHER" id="PTHR31727:SF6">
    <property type="entry name" value="OLEOYL-ACYL CARRIER PROTEIN THIOESTERASE 1, CHLOROPLASTIC"/>
    <property type="match status" value="1"/>
</dbReference>
<dbReference type="InterPro" id="IPR029069">
    <property type="entry name" value="HotDog_dom_sf"/>
</dbReference>
<comment type="similarity">
    <text evidence="1">Belongs to the acyl-ACP thioesterase family.</text>
</comment>
<dbReference type="EMBL" id="JAOUSE010000002">
    <property type="protein sequence ID" value="MCU9593008.1"/>
    <property type="molecule type" value="Genomic_DNA"/>
</dbReference>
<dbReference type="Pfam" id="PF01643">
    <property type="entry name" value="Acyl-ACP_TE"/>
    <property type="match status" value="1"/>
</dbReference>
<evidence type="ECO:0000256" key="2">
    <source>
        <dbReference type="ARBA" id="ARBA00022516"/>
    </source>
</evidence>
<dbReference type="PANTHER" id="PTHR31727">
    <property type="entry name" value="OLEOYL-ACYL CARRIER PROTEIN THIOESTERASE 1, CHLOROPLASTIC"/>
    <property type="match status" value="1"/>
</dbReference>
<proteinExistence type="inferred from homology"/>
<reference evidence="10 11" key="1">
    <citation type="submission" date="2022-10" db="EMBL/GenBank/DDBJ databases">
        <title>Description of Fervidibacillus gen. nov. in the family Fervidibacillaceae fam. nov. with two species, Fervidibacillus albus sp. nov., and Fervidibacillus halotolerans sp. nov., isolated from tidal flat sediments.</title>
        <authorList>
            <person name="Kwon K.K."/>
            <person name="Yang S.-H."/>
        </authorList>
    </citation>
    <scope>NUCLEOTIDE SEQUENCE [LARGE SCALE GENOMIC DNA]</scope>
    <source>
        <strain evidence="10 11">DSM 23332</strain>
    </source>
</reference>
<keyword evidence="4" id="KW-0276">Fatty acid metabolism</keyword>
<dbReference type="Proteomes" id="UP001208656">
    <property type="component" value="Unassembled WGS sequence"/>
</dbReference>
<evidence type="ECO:0000256" key="7">
    <source>
        <dbReference type="ARBA" id="ARBA00023160"/>
    </source>
</evidence>
<evidence type="ECO:0000256" key="5">
    <source>
        <dbReference type="ARBA" id="ARBA00022946"/>
    </source>
</evidence>
<accession>A0ABT2WBH0</accession>
<organism evidence="10 11">
    <name type="scientific">Pallidibacillus thermolactis</name>
    <dbReference type="NCBI Taxonomy" id="251051"/>
    <lineage>
        <taxon>Bacteria</taxon>
        <taxon>Bacillati</taxon>
        <taxon>Bacillota</taxon>
        <taxon>Bacilli</taxon>
        <taxon>Bacillales</taxon>
        <taxon>Bacillaceae</taxon>
        <taxon>Pallidibacillus</taxon>
    </lineage>
</organism>
<dbReference type="SUPFAM" id="SSF54637">
    <property type="entry name" value="Thioesterase/thiol ester dehydrase-isomerase"/>
    <property type="match status" value="2"/>
</dbReference>
<protein>
    <submittedName>
        <fullName evidence="10">Thioesterase</fullName>
    </submittedName>
</protein>
<dbReference type="InterPro" id="IPR002864">
    <property type="entry name" value="Acyl-ACP_thioesterase_NHD"/>
</dbReference>
<dbReference type="CDD" id="cd00586">
    <property type="entry name" value="4HBT"/>
    <property type="match status" value="1"/>
</dbReference>
<evidence type="ECO:0000259" key="9">
    <source>
        <dbReference type="Pfam" id="PF20791"/>
    </source>
</evidence>
<gene>
    <name evidence="10" type="ORF">OEV82_00890</name>
</gene>
<dbReference type="Gene3D" id="3.10.129.10">
    <property type="entry name" value="Hotdog Thioesterase"/>
    <property type="match status" value="2"/>
</dbReference>
<evidence type="ECO:0000256" key="3">
    <source>
        <dbReference type="ARBA" id="ARBA00022801"/>
    </source>
</evidence>
<dbReference type="Pfam" id="PF20791">
    <property type="entry name" value="Acyl-ACP_TE_C"/>
    <property type="match status" value="1"/>
</dbReference>
<evidence type="ECO:0000313" key="11">
    <source>
        <dbReference type="Proteomes" id="UP001208656"/>
    </source>
</evidence>
<evidence type="ECO:0000259" key="8">
    <source>
        <dbReference type="Pfam" id="PF01643"/>
    </source>
</evidence>
<evidence type="ECO:0000256" key="4">
    <source>
        <dbReference type="ARBA" id="ARBA00022832"/>
    </source>
</evidence>
<keyword evidence="6" id="KW-0443">Lipid metabolism</keyword>
<keyword evidence="3" id="KW-0378">Hydrolase</keyword>